<dbReference type="GO" id="GO:0036374">
    <property type="term" value="F:glutathione hydrolase activity"/>
    <property type="evidence" value="ECO:0007669"/>
    <property type="project" value="UniProtKB-UniRule"/>
</dbReference>
<dbReference type="Gene3D" id="1.10.246.130">
    <property type="match status" value="1"/>
</dbReference>
<proteinExistence type="inferred from homology"/>
<dbReference type="InterPro" id="IPR000101">
    <property type="entry name" value="GGT_peptidase"/>
</dbReference>
<comment type="PTM">
    <text evidence="11">Cleaved by autocatalysis into a large and a small subunit.</text>
</comment>
<gene>
    <name evidence="14" type="ORF">AVDCRST_MAG37-3228</name>
</gene>
<keyword evidence="6 11" id="KW-0865">Zymogen</keyword>
<feature type="compositionally biased region" description="Low complexity" evidence="12">
    <location>
        <begin position="67"/>
        <end position="84"/>
    </location>
</feature>
<evidence type="ECO:0000256" key="3">
    <source>
        <dbReference type="ARBA" id="ARBA00009381"/>
    </source>
</evidence>
<protein>
    <recommendedName>
        <fullName evidence="11">Glutathione hydrolase proenzyme</fullName>
        <ecNumber evidence="11">2.3.2.2</ecNumber>
        <ecNumber evidence="11">3.4.19.13</ecNumber>
    </recommendedName>
    <component>
        <recommendedName>
            <fullName evidence="11">Glutathione hydrolase large chain</fullName>
        </recommendedName>
    </component>
    <component>
        <recommendedName>
            <fullName evidence="11">Glutathione hydrolase small chain</fullName>
        </recommendedName>
    </component>
</protein>
<comment type="catalytic activity">
    <reaction evidence="8 11">
        <text>an N-terminal (5-L-glutamyl)-[peptide] + an alpha-amino acid = 5-L-glutamyl amino acid + an N-terminal L-alpha-aminoacyl-[peptide]</text>
        <dbReference type="Rhea" id="RHEA:23904"/>
        <dbReference type="Rhea" id="RHEA-COMP:9780"/>
        <dbReference type="Rhea" id="RHEA-COMP:9795"/>
        <dbReference type="ChEBI" id="CHEBI:77644"/>
        <dbReference type="ChEBI" id="CHEBI:78597"/>
        <dbReference type="ChEBI" id="CHEBI:78599"/>
        <dbReference type="ChEBI" id="CHEBI:78608"/>
        <dbReference type="EC" id="2.3.2.2"/>
    </reaction>
</comment>
<dbReference type="PROSITE" id="PS51257">
    <property type="entry name" value="PROKAR_LIPOPROTEIN"/>
    <property type="match status" value="1"/>
</dbReference>
<evidence type="ECO:0000256" key="10">
    <source>
        <dbReference type="PIRSR" id="PIRSR600101-2"/>
    </source>
</evidence>
<dbReference type="EMBL" id="CADCVD010000164">
    <property type="protein sequence ID" value="CAA9457343.1"/>
    <property type="molecule type" value="Genomic_DNA"/>
</dbReference>
<keyword evidence="13" id="KW-0732">Signal</keyword>
<accession>A0A6J4QWG3</accession>
<evidence type="ECO:0000256" key="9">
    <source>
        <dbReference type="PIRSR" id="PIRSR600101-1"/>
    </source>
</evidence>
<evidence type="ECO:0000256" key="11">
    <source>
        <dbReference type="RuleBase" id="RU368036"/>
    </source>
</evidence>
<dbReference type="InterPro" id="IPR043137">
    <property type="entry name" value="GGT_ssub_C"/>
</dbReference>
<evidence type="ECO:0000313" key="14">
    <source>
        <dbReference type="EMBL" id="CAA9457343.1"/>
    </source>
</evidence>
<organism evidence="14">
    <name type="scientific">uncultured Rubrobacteraceae bacterium</name>
    <dbReference type="NCBI Taxonomy" id="349277"/>
    <lineage>
        <taxon>Bacteria</taxon>
        <taxon>Bacillati</taxon>
        <taxon>Actinomycetota</taxon>
        <taxon>Rubrobacteria</taxon>
        <taxon>Rubrobacterales</taxon>
        <taxon>Rubrobacteraceae</taxon>
        <taxon>environmental samples</taxon>
    </lineage>
</organism>
<dbReference type="EC" id="3.4.19.13" evidence="11"/>
<keyword evidence="11" id="KW-0317">Glutathione biosynthesis</keyword>
<comment type="similarity">
    <text evidence="3 11">Belongs to the gamma-glutamyltransferase family.</text>
</comment>
<sequence>MRRMFLGIFVMLVVAILTSCGTPSAGSQKASEEEKVTVTEATAQEQGETDEETTLPETTETTVEMTLAETGPEPSSSTTASPAVGGSGMVSSANPYATQAGLQILNNGGNAFDAAVAVAAALNVAEPMMSGIGGYGAIVIYDAESGETRFLDTGSRVPENLDPSVFREYTPGYVDNRCGAMAVATPGNLNAWETLSNDYGELGWGRLFEPAIELADEGIVLGDITAAWIDATWPAFPENAKSFYGSNGTPLRAGETLVQEDLGDSFRLIADEGASTMYEGELGQAIDATMREYDGFLTLDDLGDNRARWRETISLDHKGYEVVTASPPSTSWGALVRLGVMGQFDLQPSAHNTASYLHTFAEVSKQTGRATRDYAADPEIAETPLDLLFSQEFLAEQAAAVNPSQATPNVPFAQFGQPTRCIPQSYTTYGAPSPGAENLENAQQGGSQQGHTTHFVVADEEGNVVSATQTLGNIFGSKVMPEGTGIWLNDALSWSRFDPPGNVFDVYPGRQSLYALCPTIVMSDGRPYIAIGTPGGRTIQQTTPQMLTNVIDFGMDIQQAIAVPRVSTTFPDALVVEAGIPYSVRDELSSLGHNVLVDERGLGNAHALTIEYDSQGTPSSFTGGADPRGEGVAAGT</sequence>
<evidence type="ECO:0000256" key="2">
    <source>
        <dbReference type="ARBA" id="ARBA00001089"/>
    </source>
</evidence>
<dbReference type="NCBIfam" id="TIGR00066">
    <property type="entry name" value="g_glut_trans"/>
    <property type="match status" value="1"/>
</dbReference>
<dbReference type="AlphaFoldDB" id="A0A6J4QWG3"/>
<dbReference type="PANTHER" id="PTHR43199">
    <property type="entry name" value="GLUTATHIONE HYDROLASE"/>
    <property type="match status" value="1"/>
</dbReference>
<dbReference type="InterPro" id="IPR043138">
    <property type="entry name" value="GGT_lsub"/>
</dbReference>
<comment type="subunit">
    <text evidence="11">This enzyme consists of two polypeptide chains, which are synthesized in precursor form from a single polypeptide.</text>
</comment>
<evidence type="ECO:0000256" key="5">
    <source>
        <dbReference type="ARBA" id="ARBA00022801"/>
    </source>
</evidence>
<dbReference type="PANTHER" id="PTHR43199:SF1">
    <property type="entry name" value="GLUTATHIONE HYDROLASE PROENZYME"/>
    <property type="match status" value="1"/>
</dbReference>
<feature type="region of interest" description="Disordered" evidence="12">
    <location>
        <begin position="613"/>
        <end position="636"/>
    </location>
</feature>
<keyword evidence="7 11" id="KW-0012">Acyltransferase</keyword>
<dbReference type="UniPathway" id="UPA00204"/>
<dbReference type="Gene3D" id="3.60.20.40">
    <property type="match status" value="1"/>
</dbReference>
<dbReference type="GO" id="GO:0006750">
    <property type="term" value="P:glutathione biosynthetic process"/>
    <property type="evidence" value="ECO:0007669"/>
    <property type="project" value="UniProtKB-KW"/>
</dbReference>
<evidence type="ECO:0000256" key="13">
    <source>
        <dbReference type="SAM" id="SignalP"/>
    </source>
</evidence>
<feature type="region of interest" description="Disordered" evidence="12">
    <location>
        <begin position="67"/>
        <end position="86"/>
    </location>
</feature>
<dbReference type="InterPro" id="IPR029055">
    <property type="entry name" value="Ntn_hydrolases_N"/>
</dbReference>
<dbReference type="GO" id="GO:0103068">
    <property type="term" value="F:leukotriene C4 gamma-glutamyl transferase activity"/>
    <property type="evidence" value="ECO:0007669"/>
    <property type="project" value="UniProtKB-EC"/>
</dbReference>
<evidence type="ECO:0000256" key="7">
    <source>
        <dbReference type="ARBA" id="ARBA00023315"/>
    </source>
</evidence>
<evidence type="ECO:0000256" key="1">
    <source>
        <dbReference type="ARBA" id="ARBA00001049"/>
    </source>
</evidence>
<feature type="signal peptide" evidence="13">
    <location>
        <begin position="1"/>
        <end position="25"/>
    </location>
</feature>
<dbReference type="SUPFAM" id="SSF56235">
    <property type="entry name" value="N-terminal nucleophile aminohydrolases (Ntn hydrolases)"/>
    <property type="match status" value="1"/>
</dbReference>
<comment type="pathway">
    <text evidence="11">Sulfur metabolism; glutathione metabolism.</text>
</comment>
<feature type="chain" id="PRO_5039080419" description="Glutathione hydrolase proenzyme" evidence="13">
    <location>
        <begin position="26"/>
        <end position="636"/>
    </location>
</feature>
<comment type="catalytic activity">
    <reaction evidence="1 11">
        <text>an S-substituted glutathione + H2O = an S-substituted L-cysteinylglycine + L-glutamate</text>
        <dbReference type="Rhea" id="RHEA:59468"/>
        <dbReference type="ChEBI" id="CHEBI:15377"/>
        <dbReference type="ChEBI" id="CHEBI:29985"/>
        <dbReference type="ChEBI" id="CHEBI:90779"/>
        <dbReference type="ChEBI" id="CHEBI:143103"/>
        <dbReference type="EC" id="3.4.19.13"/>
    </reaction>
</comment>
<evidence type="ECO:0000256" key="8">
    <source>
        <dbReference type="ARBA" id="ARBA00047417"/>
    </source>
</evidence>
<dbReference type="EC" id="2.3.2.2" evidence="11"/>
<keyword evidence="4 11" id="KW-0808">Transferase</keyword>
<keyword evidence="5 11" id="KW-0378">Hydrolase</keyword>
<dbReference type="InterPro" id="IPR051792">
    <property type="entry name" value="GGT_bact"/>
</dbReference>
<dbReference type="Pfam" id="PF01019">
    <property type="entry name" value="G_glu_transpept"/>
    <property type="match status" value="1"/>
</dbReference>
<dbReference type="GO" id="GO:0006751">
    <property type="term" value="P:glutathione catabolic process"/>
    <property type="evidence" value="ECO:0007669"/>
    <property type="project" value="UniProtKB-UniRule"/>
</dbReference>
<comment type="catalytic activity">
    <reaction evidence="2 11">
        <text>glutathione + H2O = L-cysteinylglycine + L-glutamate</text>
        <dbReference type="Rhea" id="RHEA:28807"/>
        <dbReference type="ChEBI" id="CHEBI:15377"/>
        <dbReference type="ChEBI" id="CHEBI:29985"/>
        <dbReference type="ChEBI" id="CHEBI:57925"/>
        <dbReference type="ChEBI" id="CHEBI:61694"/>
        <dbReference type="EC" id="3.4.19.13"/>
    </reaction>
</comment>
<evidence type="ECO:0000256" key="6">
    <source>
        <dbReference type="ARBA" id="ARBA00023145"/>
    </source>
</evidence>
<evidence type="ECO:0000256" key="4">
    <source>
        <dbReference type="ARBA" id="ARBA00022679"/>
    </source>
</evidence>
<dbReference type="PRINTS" id="PR01210">
    <property type="entry name" value="GGTRANSPTASE"/>
</dbReference>
<feature type="binding site" evidence="10">
    <location>
        <position position="536"/>
    </location>
    <ligand>
        <name>L-glutamate</name>
        <dbReference type="ChEBI" id="CHEBI:29985"/>
    </ligand>
</feature>
<name>A0A6J4QWG3_9ACTN</name>
<reference evidence="14" key="1">
    <citation type="submission" date="2020-02" db="EMBL/GenBank/DDBJ databases">
        <authorList>
            <person name="Meier V. D."/>
        </authorList>
    </citation>
    <scope>NUCLEOTIDE SEQUENCE</scope>
    <source>
        <strain evidence="14">AVDCRST_MAG37</strain>
    </source>
</reference>
<evidence type="ECO:0000256" key="12">
    <source>
        <dbReference type="SAM" id="MobiDB-lite"/>
    </source>
</evidence>
<feature type="active site" description="Nucleophile" evidence="9">
    <location>
        <position position="452"/>
    </location>
</feature>
<feature type="compositionally biased region" description="Polar residues" evidence="12">
    <location>
        <begin position="613"/>
        <end position="622"/>
    </location>
</feature>
<feature type="region of interest" description="Disordered" evidence="12">
    <location>
        <begin position="22"/>
        <end position="60"/>
    </location>
</feature>